<evidence type="ECO:0000256" key="2">
    <source>
        <dbReference type="ARBA" id="ARBA00007263"/>
    </source>
</evidence>
<dbReference type="PANTHER" id="PTHR11157">
    <property type="entry name" value="FATTY ACID ACYL TRANSFERASE-RELATED"/>
    <property type="match status" value="1"/>
</dbReference>
<dbReference type="EMBL" id="JAGTJR010000110">
    <property type="protein sequence ID" value="KAH7009326.1"/>
    <property type="molecule type" value="Genomic_DNA"/>
</dbReference>
<organism evidence="13 14">
    <name type="scientific">Macrophomina phaseolina</name>
    <dbReference type="NCBI Taxonomy" id="35725"/>
    <lineage>
        <taxon>Eukaryota</taxon>
        <taxon>Fungi</taxon>
        <taxon>Dikarya</taxon>
        <taxon>Ascomycota</taxon>
        <taxon>Pezizomycotina</taxon>
        <taxon>Dothideomycetes</taxon>
        <taxon>Dothideomycetes incertae sedis</taxon>
        <taxon>Botryosphaeriales</taxon>
        <taxon>Botryosphaeriaceae</taxon>
        <taxon>Macrophomina</taxon>
    </lineage>
</organism>
<evidence type="ECO:0000256" key="4">
    <source>
        <dbReference type="ARBA" id="ARBA00022679"/>
    </source>
</evidence>
<feature type="transmembrane region" description="Helical" evidence="12">
    <location>
        <begin position="34"/>
        <end position="55"/>
    </location>
</feature>
<dbReference type="Pfam" id="PF01151">
    <property type="entry name" value="ELO"/>
    <property type="match status" value="1"/>
</dbReference>
<evidence type="ECO:0000313" key="13">
    <source>
        <dbReference type="EMBL" id="KAH7009326.1"/>
    </source>
</evidence>
<dbReference type="PROSITE" id="PS01188">
    <property type="entry name" value="ELO"/>
    <property type="match status" value="1"/>
</dbReference>
<comment type="similarity">
    <text evidence="2 12">Belongs to the ELO family.</text>
</comment>
<dbReference type="PANTHER" id="PTHR11157:SF134">
    <property type="entry name" value="ELONGATION OF FATTY ACIDS PROTEIN 1-RELATED"/>
    <property type="match status" value="1"/>
</dbReference>
<sequence>MATTAPLWNLFSKSWQKLAGTPANNFSFVPEKTAFATFNETAAMLVVYYVTIFGGRELMRDRPAFQLKIPFMMHNFFLTAVSGGLLVLFLEQLVPTVWQQGVYNSVCDGAAGWTKPLTLLYYLNYLTKYVEFIDTVFLVLKKKPLTFLHTYHHGATALLCYVQLVGETPVSWVPITLNLTVHCVMYWYYFQSARGVKIWWKEYITVMQIVQFVIDLGFVYFTSYNLFASRYFTHLPHVGACQGSETAALTGAGILTSYLFLFIAFYFATYKAGGRTAAQKASDLRRLGSKTADTFSGVVKVMPVVSE</sequence>
<feature type="transmembrane region" description="Helical" evidence="12">
    <location>
        <begin position="247"/>
        <end position="268"/>
    </location>
</feature>
<evidence type="ECO:0000256" key="5">
    <source>
        <dbReference type="ARBA" id="ARBA00022692"/>
    </source>
</evidence>
<dbReference type="Proteomes" id="UP000774617">
    <property type="component" value="Unassembled WGS sequence"/>
</dbReference>
<evidence type="ECO:0000256" key="3">
    <source>
        <dbReference type="ARBA" id="ARBA00022516"/>
    </source>
</evidence>
<proteinExistence type="inferred from homology"/>
<feature type="transmembrane region" description="Helical" evidence="12">
    <location>
        <begin position="76"/>
        <end position="99"/>
    </location>
</feature>
<dbReference type="EC" id="2.3.1.-" evidence="12"/>
<keyword evidence="9 12" id="KW-0472">Membrane</keyword>
<comment type="subcellular location">
    <subcellularLocation>
        <location evidence="1">Membrane</location>
        <topology evidence="1">Multi-pass membrane protein</topology>
    </subcellularLocation>
</comment>
<reference evidence="13 14" key="1">
    <citation type="journal article" date="2021" name="Nat. Commun.">
        <title>Genetic determinants of endophytism in the Arabidopsis root mycobiome.</title>
        <authorList>
            <person name="Mesny F."/>
            <person name="Miyauchi S."/>
            <person name="Thiergart T."/>
            <person name="Pickel B."/>
            <person name="Atanasova L."/>
            <person name="Karlsson M."/>
            <person name="Huettel B."/>
            <person name="Barry K.W."/>
            <person name="Haridas S."/>
            <person name="Chen C."/>
            <person name="Bauer D."/>
            <person name="Andreopoulos W."/>
            <person name="Pangilinan J."/>
            <person name="LaButti K."/>
            <person name="Riley R."/>
            <person name="Lipzen A."/>
            <person name="Clum A."/>
            <person name="Drula E."/>
            <person name="Henrissat B."/>
            <person name="Kohler A."/>
            <person name="Grigoriev I.V."/>
            <person name="Martin F.M."/>
            <person name="Hacquard S."/>
        </authorList>
    </citation>
    <scope>NUCLEOTIDE SEQUENCE [LARGE SCALE GENOMIC DNA]</scope>
    <source>
        <strain evidence="13 14">MPI-SDFR-AT-0080</strain>
    </source>
</reference>
<protein>
    <recommendedName>
        <fullName evidence="12">Elongation of fatty acids protein</fullName>
        <ecNumber evidence="12">2.3.1.-</ecNumber>
    </recommendedName>
</protein>
<feature type="transmembrane region" description="Helical" evidence="12">
    <location>
        <begin position="209"/>
        <end position="227"/>
    </location>
</feature>
<keyword evidence="3 12" id="KW-0444">Lipid biosynthesis</keyword>
<feature type="transmembrane region" description="Helical" evidence="12">
    <location>
        <begin position="170"/>
        <end position="189"/>
    </location>
</feature>
<feature type="transmembrane region" description="Helical" evidence="12">
    <location>
        <begin position="147"/>
        <end position="164"/>
    </location>
</feature>
<gene>
    <name evidence="13" type="ORF">B0J12DRAFT_752123</name>
</gene>
<evidence type="ECO:0000256" key="11">
    <source>
        <dbReference type="ARBA" id="ARBA00047375"/>
    </source>
</evidence>
<evidence type="ECO:0000256" key="10">
    <source>
        <dbReference type="ARBA" id="ARBA00023160"/>
    </source>
</evidence>
<keyword evidence="5 12" id="KW-0812">Transmembrane</keyword>
<keyword evidence="10 12" id="KW-0275">Fatty acid biosynthesis</keyword>
<evidence type="ECO:0000256" key="9">
    <source>
        <dbReference type="ARBA" id="ARBA00023136"/>
    </source>
</evidence>
<evidence type="ECO:0000256" key="12">
    <source>
        <dbReference type="RuleBase" id="RU361115"/>
    </source>
</evidence>
<evidence type="ECO:0000256" key="1">
    <source>
        <dbReference type="ARBA" id="ARBA00004141"/>
    </source>
</evidence>
<name>A0ABQ8FPW8_9PEZI</name>
<feature type="transmembrane region" description="Helical" evidence="12">
    <location>
        <begin position="119"/>
        <end position="140"/>
    </location>
</feature>
<evidence type="ECO:0000256" key="7">
    <source>
        <dbReference type="ARBA" id="ARBA00022989"/>
    </source>
</evidence>
<comment type="caution">
    <text evidence="13">The sequence shown here is derived from an EMBL/GenBank/DDBJ whole genome shotgun (WGS) entry which is preliminary data.</text>
</comment>
<keyword evidence="4 12" id="KW-0808">Transferase</keyword>
<evidence type="ECO:0000256" key="8">
    <source>
        <dbReference type="ARBA" id="ARBA00023098"/>
    </source>
</evidence>
<keyword evidence="8 12" id="KW-0443">Lipid metabolism</keyword>
<dbReference type="InterPro" id="IPR002076">
    <property type="entry name" value="ELO_fam"/>
</dbReference>
<dbReference type="InterPro" id="IPR030457">
    <property type="entry name" value="ELO_CS"/>
</dbReference>
<keyword evidence="7 12" id="KW-1133">Transmembrane helix</keyword>
<keyword evidence="14" id="KW-1185">Reference proteome</keyword>
<accession>A0ABQ8FPW8</accession>
<keyword evidence="6 12" id="KW-0276">Fatty acid metabolism</keyword>
<evidence type="ECO:0000256" key="6">
    <source>
        <dbReference type="ARBA" id="ARBA00022832"/>
    </source>
</evidence>
<comment type="catalytic activity">
    <reaction evidence="12">
        <text>an acyl-CoA + malonyl-CoA + H(+) = a 3-oxoacyl-CoA + CO2 + CoA</text>
        <dbReference type="Rhea" id="RHEA:50252"/>
        <dbReference type="ChEBI" id="CHEBI:15378"/>
        <dbReference type="ChEBI" id="CHEBI:16526"/>
        <dbReference type="ChEBI" id="CHEBI:57287"/>
        <dbReference type="ChEBI" id="CHEBI:57384"/>
        <dbReference type="ChEBI" id="CHEBI:58342"/>
        <dbReference type="ChEBI" id="CHEBI:90726"/>
    </reaction>
    <physiologicalReaction direction="left-to-right" evidence="12">
        <dbReference type="Rhea" id="RHEA:50253"/>
    </physiologicalReaction>
</comment>
<comment type="catalytic activity">
    <reaction evidence="11">
        <text>a very-long-chain acyl-CoA + malonyl-CoA + H(+) = a very-long-chain 3-oxoacyl-CoA + CO2 + CoA</text>
        <dbReference type="Rhea" id="RHEA:32727"/>
        <dbReference type="ChEBI" id="CHEBI:15378"/>
        <dbReference type="ChEBI" id="CHEBI:16526"/>
        <dbReference type="ChEBI" id="CHEBI:57287"/>
        <dbReference type="ChEBI" id="CHEBI:57384"/>
        <dbReference type="ChEBI" id="CHEBI:90725"/>
        <dbReference type="ChEBI" id="CHEBI:90736"/>
        <dbReference type="EC" id="2.3.1.199"/>
    </reaction>
</comment>
<evidence type="ECO:0000313" key="14">
    <source>
        <dbReference type="Proteomes" id="UP000774617"/>
    </source>
</evidence>